<keyword evidence="4" id="KW-1185">Reference proteome</keyword>
<sequence>MNDARGSREDRGETVHEDDPRRAFRRSSRCGCESNCVEVAYSAPGVIAVRDSDRGPDGPVLRLSARLLSALKHA</sequence>
<proteinExistence type="predicted"/>
<evidence type="ECO:0000313" key="3">
    <source>
        <dbReference type="EMBL" id="MFC4912072.1"/>
    </source>
</evidence>
<comment type="caution">
    <text evidence="3">The sequence shown here is derived from an EMBL/GenBank/DDBJ whole genome shotgun (WGS) entry which is preliminary data.</text>
</comment>
<dbReference type="Proteomes" id="UP001595872">
    <property type="component" value="Unassembled WGS sequence"/>
</dbReference>
<accession>A0ABV9U6Q6</accession>
<dbReference type="RefSeq" id="WP_378261639.1">
    <property type="nucleotide sequence ID" value="NZ_JBHSIT010000011.1"/>
</dbReference>
<organism evidence="3 4">
    <name type="scientific">Actinomadura gamaensis</name>
    <dbReference type="NCBI Taxonomy" id="1763541"/>
    <lineage>
        <taxon>Bacteria</taxon>
        <taxon>Bacillati</taxon>
        <taxon>Actinomycetota</taxon>
        <taxon>Actinomycetes</taxon>
        <taxon>Streptosporangiales</taxon>
        <taxon>Thermomonosporaceae</taxon>
        <taxon>Actinomadura</taxon>
    </lineage>
</organism>
<dbReference type="EMBL" id="JBHSIT010000011">
    <property type="protein sequence ID" value="MFC4912072.1"/>
    <property type="molecule type" value="Genomic_DNA"/>
</dbReference>
<dbReference type="InterPro" id="IPR007278">
    <property type="entry name" value="DUF397"/>
</dbReference>
<name>A0ABV9U6Q6_9ACTN</name>
<dbReference type="Pfam" id="PF04149">
    <property type="entry name" value="DUF397"/>
    <property type="match status" value="1"/>
</dbReference>
<evidence type="ECO:0000259" key="2">
    <source>
        <dbReference type="Pfam" id="PF04149"/>
    </source>
</evidence>
<evidence type="ECO:0000313" key="4">
    <source>
        <dbReference type="Proteomes" id="UP001595872"/>
    </source>
</evidence>
<gene>
    <name evidence="3" type="ORF">ACFPCY_32555</name>
</gene>
<evidence type="ECO:0000256" key="1">
    <source>
        <dbReference type="SAM" id="MobiDB-lite"/>
    </source>
</evidence>
<feature type="domain" description="DUF397" evidence="2">
    <location>
        <begin position="24"/>
        <end position="71"/>
    </location>
</feature>
<feature type="compositionally biased region" description="Basic and acidic residues" evidence="1">
    <location>
        <begin position="1"/>
        <end position="22"/>
    </location>
</feature>
<feature type="region of interest" description="Disordered" evidence="1">
    <location>
        <begin position="1"/>
        <end position="24"/>
    </location>
</feature>
<reference evidence="4" key="1">
    <citation type="journal article" date="2019" name="Int. J. Syst. Evol. Microbiol.">
        <title>The Global Catalogue of Microorganisms (GCM) 10K type strain sequencing project: providing services to taxonomists for standard genome sequencing and annotation.</title>
        <authorList>
            <consortium name="The Broad Institute Genomics Platform"/>
            <consortium name="The Broad Institute Genome Sequencing Center for Infectious Disease"/>
            <person name="Wu L."/>
            <person name="Ma J."/>
        </authorList>
    </citation>
    <scope>NUCLEOTIDE SEQUENCE [LARGE SCALE GENOMIC DNA]</scope>
    <source>
        <strain evidence="4">KLKA75</strain>
    </source>
</reference>
<protein>
    <submittedName>
        <fullName evidence="3">DUF397 domain-containing protein</fullName>
    </submittedName>
</protein>